<dbReference type="InterPro" id="IPR002078">
    <property type="entry name" value="Sigma_54_int"/>
</dbReference>
<accession>A0A2K1FR57</accession>
<protein>
    <recommendedName>
        <fullName evidence="3">Sigma-54 factor interaction domain-containing protein</fullName>
    </recommendedName>
</protein>
<dbReference type="SUPFAM" id="SSF52540">
    <property type="entry name" value="P-loop containing nucleoside triphosphate hydrolases"/>
    <property type="match status" value="1"/>
</dbReference>
<evidence type="ECO:0000256" key="2">
    <source>
        <dbReference type="ARBA" id="ARBA00022840"/>
    </source>
</evidence>
<proteinExistence type="predicted"/>
<feature type="domain" description="Sigma-54 factor interaction" evidence="3">
    <location>
        <begin position="246"/>
        <end position="441"/>
    </location>
</feature>
<organism evidence="4 5">
    <name type="scientific">Azospirillum argentinense</name>
    <dbReference type="NCBI Taxonomy" id="2970906"/>
    <lineage>
        <taxon>Bacteria</taxon>
        <taxon>Pseudomonadati</taxon>
        <taxon>Pseudomonadota</taxon>
        <taxon>Alphaproteobacteria</taxon>
        <taxon>Rhodospirillales</taxon>
        <taxon>Azospirillaceae</taxon>
        <taxon>Azospirillum</taxon>
    </lineage>
</organism>
<dbReference type="PANTHER" id="PTHR32071:SF112">
    <property type="entry name" value="REGULATORY PROTEIN"/>
    <property type="match status" value="1"/>
</dbReference>
<dbReference type="CDD" id="cd00009">
    <property type="entry name" value="AAA"/>
    <property type="match status" value="1"/>
</dbReference>
<dbReference type="Gene3D" id="3.40.50.300">
    <property type="entry name" value="P-loop containing nucleotide triphosphate hydrolases"/>
    <property type="match status" value="1"/>
</dbReference>
<sequence>MGYRLVGLLETPSQAALISPFTYEAVFKEEQLCLKGQPSPDGPTRQPLRDLILAARRHECRLLAKQDERFSGSKGIDGKTVFEILHFMCEHQPQGSRNPGGHLTWTDLVLLRDLENEAERIRNRKTIFLVPDYWPGTSPRSVPLERLLDSIAEELNGRLDGITGRHDVGFVKLRRPDQLPAERARDPGLMRSIVGKLLAKANKSLGQGVLPYGEEVPEGPLLIDGPTGSGKSMAAELVATTLGKKFVKVNIAAVTESILESQMRGHVKGAFTNAHQAEDGWFAKADGGVLFLDEFQNASLASQTQLLDLLDPVSDDIFINRIGEAERRRYNVKVILAVNKPVRELLADGKLREDLFYRIRTMIKFRTLNEVIDGTATPDDKARMIRKLVQIYRWKSSPCWQTQVRDEADFPPLFPIVDDSVVDPIANFRWEGNYRQFERVITSIHWHNDKQKRSTIDGDQVRARLDEECLWLGAGSLPVGAGGQLAWDRRHLDVVQELLLENRFNIGKTVEALKPRRMRLGSRQSLRSFLREHRESLRPEIRTDSKIISFLGSKA</sequence>
<dbReference type="RefSeq" id="WP_103041678.1">
    <property type="nucleotide sequence ID" value="NZ_POWG01000065.1"/>
</dbReference>
<dbReference type="GO" id="GO:0006355">
    <property type="term" value="P:regulation of DNA-templated transcription"/>
    <property type="evidence" value="ECO:0007669"/>
    <property type="project" value="InterPro"/>
</dbReference>
<dbReference type="PROSITE" id="PS50045">
    <property type="entry name" value="SIGMA54_INTERACT_4"/>
    <property type="match status" value="1"/>
</dbReference>
<comment type="caution">
    <text evidence="4">The sequence shown here is derived from an EMBL/GenBank/DDBJ whole genome shotgun (WGS) entry which is preliminary data.</text>
</comment>
<geneLocation type="plasmid" evidence="4">
    <name>p45unnamed</name>
</geneLocation>
<name>A0A2K1FR57_9PROT</name>
<gene>
    <name evidence="4" type="ORF">C1S70_31110</name>
</gene>
<dbReference type="PANTHER" id="PTHR32071">
    <property type="entry name" value="TRANSCRIPTIONAL REGULATORY PROTEIN"/>
    <property type="match status" value="1"/>
</dbReference>
<dbReference type="AlphaFoldDB" id="A0A2K1FR57"/>
<keyword evidence="1" id="KW-0547">Nucleotide-binding</keyword>
<reference evidence="4 5" key="1">
    <citation type="submission" date="2018-01" db="EMBL/GenBank/DDBJ databases">
        <title>Whole genome sequence of Azospirillum brasilense REC3 isolated from strawberry roots.</title>
        <authorList>
            <person name="Fontana C.A."/>
            <person name="Salazar S.M."/>
            <person name="Bassi D."/>
            <person name="Puglisi E."/>
            <person name="Lovaisa N.C."/>
            <person name="Toffoli L.M."/>
            <person name="Pedraza R."/>
            <person name="Cocconcelli P.S."/>
        </authorList>
    </citation>
    <scope>NUCLEOTIDE SEQUENCE [LARGE SCALE GENOMIC DNA]</scope>
    <source>
        <strain evidence="4 5">REC3</strain>
        <plasmid evidence="4">p45unnamed</plasmid>
    </source>
</reference>
<evidence type="ECO:0000259" key="3">
    <source>
        <dbReference type="PROSITE" id="PS50045"/>
    </source>
</evidence>
<dbReference type="GO" id="GO:0005524">
    <property type="term" value="F:ATP binding"/>
    <property type="evidence" value="ECO:0007669"/>
    <property type="project" value="UniProtKB-KW"/>
</dbReference>
<evidence type="ECO:0000256" key="1">
    <source>
        <dbReference type="ARBA" id="ARBA00022741"/>
    </source>
</evidence>
<dbReference type="EMBL" id="POWG01000065">
    <property type="protein sequence ID" value="PNQ95025.1"/>
    <property type="molecule type" value="Genomic_DNA"/>
</dbReference>
<evidence type="ECO:0000313" key="5">
    <source>
        <dbReference type="Proteomes" id="UP000236268"/>
    </source>
</evidence>
<evidence type="ECO:0000313" key="4">
    <source>
        <dbReference type="EMBL" id="PNQ95025.1"/>
    </source>
</evidence>
<dbReference type="SMART" id="SM00382">
    <property type="entry name" value="AAA"/>
    <property type="match status" value="1"/>
</dbReference>
<dbReference type="InterPro" id="IPR027417">
    <property type="entry name" value="P-loop_NTPase"/>
</dbReference>
<dbReference type="Proteomes" id="UP000236268">
    <property type="component" value="Unassembled WGS sequence"/>
</dbReference>
<keyword evidence="4" id="KW-0614">Plasmid</keyword>
<dbReference type="Pfam" id="PF00158">
    <property type="entry name" value="Sigma54_activat"/>
    <property type="match status" value="1"/>
</dbReference>
<dbReference type="InterPro" id="IPR003593">
    <property type="entry name" value="AAA+_ATPase"/>
</dbReference>
<keyword evidence="2" id="KW-0067">ATP-binding</keyword>